<feature type="transmembrane region" description="Helical" evidence="1">
    <location>
        <begin position="7"/>
        <end position="35"/>
    </location>
</feature>
<organism evidence="2 3">
    <name type="scientific">Vibrio anguillarum</name>
    <name type="common">Listonella anguillarum</name>
    <dbReference type="NCBI Taxonomy" id="55601"/>
    <lineage>
        <taxon>Bacteria</taxon>
        <taxon>Pseudomonadati</taxon>
        <taxon>Pseudomonadota</taxon>
        <taxon>Gammaproteobacteria</taxon>
        <taxon>Vibrionales</taxon>
        <taxon>Vibrionaceae</taxon>
        <taxon>Vibrio</taxon>
    </lineage>
</organism>
<dbReference type="EMBL" id="RDPI01001595">
    <property type="protein sequence ID" value="MBF4377289.1"/>
    <property type="molecule type" value="Genomic_DNA"/>
</dbReference>
<feature type="non-terminal residue" evidence="2">
    <location>
        <position position="49"/>
    </location>
</feature>
<protein>
    <submittedName>
        <fullName evidence="2">Sulfite exporter TauE/SafE family protein</fullName>
    </submittedName>
</protein>
<keyword evidence="1" id="KW-0472">Membrane</keyword>
<keyword evidence="1" id="KW-0812">Transmembrane</keyword>
<dbReference type="Proteomes" id="UP000726136">
    <property type="component" value="Unassembled WGS sequence"/>
</dbReference>
<evidence type="ECO:0000313" key="3">
    <source>
        <dbReference type="Proteomes" id="UP000726136"/>
    </source>
</evidence>
<reference evidence="2 3" key="1">
    <citation type="journal article" date="2021" name="PeerJ">
        <title>Analysis of 44 Vibrio anguillarum genomes reveals high genetic diversity.</title>
        <authorList>
            <person name="Hansen M.J."/>
            <person name="Dalsgaard I."/>
        </authorList>
    </citation>
    <scope>NUCLEOTIDE SEQUENCE [LARGE SCALE GENOMIC DNA]</scope>
    <source>
        <strain evidence="2 3">040915-1/1B</strain>
    </source>
</reference>
<gene>
    <name evidence="2" type="ORF">EAY46_30405</name>
</gene>
<evidence type="ECO:0000256" key="1">
    <source>
        <dbReference type="SAM" id="Phobius"/>
    </source>
</evidence>
<sequence length="49" mass="4848">MIISDPWFYVTAIPAVLIFGIGKGGLGGALGVVAVPLMSLSVSSTQAAA</sequence>
<accession>A0ABR9ZGP6</accession>
<evidence type="ECO:0000313" key="2">
    <source>
        <dbReference type="EMBL" id="MBF4377289.1"/>
    </source>
</evidence>
<proteinExistence type="predicted"/>
<keyword evidence="3" id="KW-1185">Reference proteome</keyword>
<comment type="caution">
    <text evidence="2">The sequence shown here is derived from an EMBL/GenBank/DDBJ whole genome shotgun (WGS) entry which is preliminary data.</text>
</comment>
<keyword evidence="1" id="KW-1133">Transmembrane helix</keyword>
<name>A0ABR9ZGP6_VIBAN</name>